<dbReference type="NCBIfam" id="TIGR03931">
    <property type="entry name" value="T7SS_Rv3446c"/>
    <property type="match status" value="1"/>
</dbReference>
<dbReference type="AlphaFoldDB" id="A0A172QRI4"/>
<gene>
    <name evidence="2" type="ORF">ccrud_02945</name>
</gene>
<evidence type="ECO:0000313" key="2">
    <source>
        <dbReference type="EMBL" id="ANE03270.1"/>
    </source>
</evidence>
<dbReference type="EMBL" id="CP015622">
    <property type="protein sequence ID" value="ANE03270.1"/>
    <property type="molecule type" value="Genomic_DNA"/>
</dbReference>
<evidence type="ECO:0000313" key="3">
    <source>
        <dbReference type="Proteomes" id="UP000076929"/>
    </source>
</evidence>
<accession>A0A172QRI4</accession>
<dbReference type="InterPro" id="IPR023840">
    <property type="entry name" value="T7SS_Rv3446c"/>
</dbReference>
<proteinExistence type="predicted"/>
<dbReference type="STRING" id="1652495.ccrud_02945"/>
<keyword evidence="1" id="KW-0472">Membrane</keyword>
<dbReference type="RefSeq" id="WP_066564632.1">
    <property type="nucleotide sequence ID" value="NZ_CP015622.1"/>
</dbReference>
<name>A0A172QRI4_9CORY</name>
<dbReference type="Proteomes" id="UP000076929">
    <property type="component" value="Chromosome"/>
</dbReference>
<keyword evidence="1" id="KW-0812">Transmembrane</keyword>
<dbReference type="KEGG" id="ccjz:ccrud_02945"/>
<keyword evidence="1" id="KW-1133">Transmembrane helix</keyword>
<keyword evidence="3" id="KW-1185">Reference proteome</keyword>
<organism evidence="2 3">
    <name type="scientific">Corynebacterium crudilactis</name>
    <dbReference type="NCBI Taxonomy" id="1652495"/>
    <lineage>
        <taxon>Bacteria</taxon>
        <taxon>Bacillati</taxon>
        <taxon>Actinomycetota</taxon>
        <taxon>Actinomycetes</taxon>
        <taxon>Mycobacteriales</taxon>
        <taxon>Corynebacteriaceae</taxon>
        <taxon>Corynebacterium</taxon>
    </lineage>
</organism>
<reference evidence="2 3" key="1">
    <citation type="submission" date="2016-05" db="EMBL/GenBank/DDBJ databases">
        <title>Complete genome sequence of Corynebacterium crudilactis, a new Corynebacterium species isolated from raw cow's milk.</title>
        <authorList>
            <person name="Christian R."/>
            <person name="Zimmermann J."/>
            <person name="Lipski A."/>
            <person name="Kalinowski J."/>
        </authorList>
    </citation>
    <scope>NUCLEOTIDE SEQUENCE [LARGE SCALE GENOMIC DNA]</scope>
    <source>
        <strain evidence="2 3">JZ16</strain>
    </source>
</reference>
<feature type="transmembrane region" description="Helical" evidence="1">
    <location>
        <begin position="121"/>
        <end position="141"/>
    </location>
</feature>
<dbReference type="OrthoDB" id="4428093at2"/>
<protein>
    <submittedName>
        <fullName evidence="2">Type VII secretion-associated protein</fullName>
    </submittedName>
</protein>
<evidence type="ECO:0000256" key="1">
    <source>
        <dbReference type="SAM" id="Phobius"/>
    </source>
</evidence>
<sequence>MTLQKITITVLETATIFDGSETIYRYDLAAGSILDGWALPAILDQAKQIAAENWPDAEIIIDGTEEVIEALTTMFVSKGVKSAPVEQEMPEVAENEEAPKIKRPTSGKQVRHFYGIKPAHVLLASVLVGSISGVWLISGFMRPVDAPRVEQVVDKSPEGASTSMQPTPQPTVLVTEDLLIEAPFGFELKSDGDGPARYLEGPDPNLRIHVNADPLHGADAALVREELQRLIAQDPVLEELPAGEWGEKTTIDYRETPGDGSSVFWVTWFESDRQLNVGCHSKTAETLAHKAQCRSIIEHLTLK</sequence>